<sequence length="311" mass="35272">MKHNIVIALDVGGTFIKTCIVENGLTLLASQKEFPALADQDKETILAQIMNIFKTQYEFYHSHFTENEPDCYWHIGLAFPGPFDYKQGTCHLQGLGKFESLYGINLRKEFQERFEKVDDAWAQRLQSAEIRFENDARLFALGVSLDFPEDRFIALTLGTGLGSAFIDQSQVNYSFQGIPPNGWLYNQPYQNGIVDDAFSKRGVLQLAKDLGAFQPGMDVKELAESARLGSGPGREVFSEFGKRLVEMLDPYLKLYEPNLIVLGGQLSKSYDLFGNALQDHIHSQQVQKVQIYTSDNMLRHTFIGISRMFEK</sequence>
<dbReference type="PANTHER" id="PTHR18964">
    <property type="entry name" value="ROK (REPRESSOR, ORF, KINASE) FAMILY"/>
    <property type="match status" value="1"/>
</dbReference>
<dbReference type="Pfam" id="PF00480">
    <property type="entry name" value="ROK"/>
    <property type="match status" value="1"/>
</dbReference>
<dbReference type="Gene3D" id="3.30.420.40">
    <property type="match status" value="2"/>
</dbReference>
<dbReference type="Proteomes" id="UP000279446">
    <property type="component" value="Unassembled WGS sequence"/>
</dbReference>
<dbReference type="CDD" id="cd23763">
    <property type="entry name" value="ASKHA_ATPase_ROK"/>
    <property type="match status" value="1"/>
</dbReference>
<dbReference type="InterPro" id="IPR000600">
    <property type="entry name" value="ROK"/>
</dbReference>
<evidence type="ECO:0000313" key="3">
    <source>
        <dbReference type="Proteomes" id="UP000279446"/>
    </source>
</evidence>
<dbReference type="PANTHER" id="PTHR18964:SF149">
    <property type="entry name" value="BIFUNCTIONAL UDP-N-ACETYLGLUCOSAMINE 2-EPIMERASE_N-ACETYLMANNOSAMINE KINASE"/>
    <property type="match status" value="1"/>
</dbReference>
<protein>
    <submittedName>
        <fullName evidence="2">ROK family protein</fullName>
    </submittedName>
</protein>
<gene>
    <name evidence="2" type="ORF">EJP82_27015</name>
</gene>
<accession>A0A433XVC1</accession>
<comment type="similarity">
    <text evidence="1">Belongs to the ROK (NagC/XylR) family.</text>
</comment>
<organism evidence="2 3">
    <name type="scientific">Paenibacillus anaericanus</name>
    <dbReference type="NCBI Taxonomy" id="170367"/>
    <lineage>
        <taxon>Bacteria</taxon>
        <taxon>Bacillati</taxon>
        <taxon>Bacillota</taxon>
        <taxon>Bacilli</taxon>
        <taxon>Bacillales</taxon>
        <taxon>Paenibacillaceae</taxon>
        <taxon>Paenibacillus</taxon>
    </lineage>
</organism>
<dbReference type="RefSeq" id="WP_127195168.1">
    <property type="nucleotide sequence ID" value="NZ_RZNY01000055.1"/>
</dbReference>
<dbReference type="SUPFAM" id="SSF53067">
    <property type="entry name" value="Actin-like ATPase domain"/>
    <property type="match status" value="1"/>
</dbReference>
<dbReference type="InterPro" id="IPR043129">
    <property type="entry name" value="ATPase_NBD"/>
</dbReference>
<evidence type="ECO:0000256" key="1">
    <source>
        <dbReference type="ARBA" id="ARBA00006479"/>
    </source>
</evidence>
<proteinExistence type="inferred from homology"/>
<name>A0A433XVC1_9BACL</name>
<dbReference type="EMBL" id="RZNY01000055">
    <property type="protein sequence ID" value="RUT38598.1"/>
    <property type="molecule type" value="Genomic_DNA"/>
</dbReference>
<reference evidence="2 3" key="1">
    <citation type="submission" date="2018-12" db="EMBL/GenBank/DDBJ databases">
        <authorList>
            <person name="Sun L."/>
            <person name="Chen Z."/>
        </authorList>
    </citation>
    <scope>NUCLEOTIDE SEQUENCE [LARGE SCALE GENOMIC DNA]</scope>
    <source>
        <strain evidence="2 3">DSM 15890</strain>
    </source>
</reference>
<dbReference type="OrthoDB" id="49666at2"/>
<comment type="caution">
    <text evidence="2">The sequence shown here is derived from an EMBL/GenBank/DDBJ whole genome shotgun (WGS) entry which is preliminary data.</text>
</comment>
<evidence type="ECO:0000313" key="2">
    <source>
        <dbReference type="EMBL" id="RUT38598.1"/>
    </source>
</evidence>
<dbReference type="AlphaFoldDB" id="A0A433XVC1"/>
<keyword evidence="3" id="KW-1185">Reference proteome</keyword>